<reference evidence="1 2" key="1">
    <citation type="submission" date="2021-06" db="EMBL/GenBank/DDBJ databases">
        <title>Genome sequence of Babesia caballi.</title>
        <authorList>
            <person name="Yamagishi J."/>
            <person name="Kidaka T."/>
            <person name="Ochi A."/>
        </authorList>
    </citation>
    <scope>NUCLEOTIDE SEQUENCE [LARGE SCALE GENOMIC DNA]</scope>
    <source>
        <strain evidence="1">USDA-D6B2</strain>
    </source>
</reference>
<dbReference type="Proteomes" id="UP001497744">
    <property type="component" value="Unassembled WGS sequence"/>
</dbReference>
<keyword evidence="2" id="KW-1185">Reference proteome</keyword>
<sequence>MDFAVGHAHTYAPDHLSVLAEQVEQEVLDEELAVLGQRLAVQGVEHGVPGPVGGRGAPVRLSSLPELQRLPSERALVYFPVFCATEGEPVVFELDDGLRRLLAHEVNGILVAKPVGPLNGVVRVPPPVVFSHVSKRRVDAALRCHGVAPGGEQF</sequence>
<evidence type="ECO:0000313" key="2">
    <source>
        <dbReference type="Proteomes" id="UP001497744"/>
    </source>
</evidence>
<dbReference type="EMBL" id="BPLF01000005">
    <property type="protein sequence ID" value="GIX65565.1"/>
    <property type="molecule type" value="Genomic_DNA"/>
</dbReference>
<dbReference type="AlphaFoldDB" id="A0AAV4M107"/>
<dbReference type="GeneID" id="94197046"/>
<dbReference type="RefSeq" id="XP_067717634.1">
    <property type="nucleotide sequence ID" value="XM_067861533.1"/>
</dbReference>
<evidence type="ECO:0000313" key="1">
    <source>
        <dbReference type="EMBL" id="GIX65565.1"/>
    </source>
</evidence>
<accession>A0AAV4M107</accession>
<gene>
    <name evidence="1" type="ORF">BcabD6B2_50000</name>
</gene>
<name>A0AAV4M107_BABCB</name>
<protein>
    <submittedName>
        <fullName evidence="1">Uncharacterized protein</fullName>
    </submittedName>
</protein>
<organism evidence="1 2">
    <name type="scientific">Babesia caballi</name>
    <dbReference type="NCBI Taxonomy" id="5871"/>
    <lineage>
        <taxon>Eukaryota</taxon>
        <taxon>Sar</taxon>
        <taxon>Alveolata</taxon>
        <taxon>Apicomplexa</taxon>
        <taxon>Aconoidasida</taxon>
        <taxon>Piroplasmida</taxon>
        <taxon>Babesiidae</taxon>
        <taxon>Babesia</taxon>
    </lineage>
</organism>
<proteinExistence type="predicted"/>
<comment type="caution">
    <text evidence="1">The sequence shown here is derived from an EMBL/GenBank/DDBJ whole genome shotgun (WGS) entry which is preliminary data.</text>
</comment>